<evidence type="ECO:0000256" key="1">
    <source>
        <dbReference type="SAM" id="Phobius"/>
    </source>
</evidence>
<keyword evidence="1" id="KW-1133">Transmembrane helix</keyword>
<keyword evidence="3" id="KW-1185">Reference proteome</keyword>
<organism evidence="2 3">
    <name type="scientific">Alicyclobacillus cycloheptanicus</name>
    <dbReference type="NCBI Taxonomy" id="1457"/>
    <lineage>
        <taxon>Bacteria</taxon>
        <taxon>Bacillati</taxon>
        <taxon>Bacillota</taxon>
        <taxon>Bacilli</taxon>
        <taxon>Bacillales</taxon>
        <taxon>Alicyclobacillaceae</taxon>
        <taxon>Alicyclobacillus</taxon>
    </lineage>
</organism>
<evidence type="ECO:0000313" key="3">
    <source>
        <dbReference type="Proteomes" id="UP001232973"/>
    </source>
</evidence>
<proteinExistence type="predicted"/>
<dbReference type="Proteomes" id="UP001232973">
    <property type="component" value="Unassembled WGS sequence"/>
</dbReference>
<reference evidence="2 3" key="1">
    <citation type="submission" date="2023-07" db="EMBL/GenBank/DDBJ databases">
        <title>Genomic Encyclopedia of Type Strains, Phase IV (KMG-IV): sequencing the most valuable type-strain genomes for metagenomic binning, comparative biology and taxonomic classification.</title>
        <authorList>
            <person name="Goeker M."/>
        </authorList>
    </citation>
    <scope>NUCLEOTIDE SEQUENCE [LARGE SCALE GENOMIC DNA]</scope>
    <source>
        <strain evidence="2 3">DSM 4006</strain>
    </source>
</reference>
<feature type="transmembrane region" description="Helical" evidence="1">
    <location>
        <begin position="49"/>
        <end position="70"/>
    </location>
</feature>
<evidence type="ECO:0008006" key="4">
    <source>
        <dbReference type="Google" id="ProtNLM"/>
    </source>
</evidence>
<evidence type="ECO:0000313" key="2">
    <source>
        <dbReference type="EMBL" id="MDQ0190634.1"/>
    </source>
</evidence>
<sequence length="96" mass="10935">MREYLVPANVVTHFEFFVGFGWTEMGITLLGITAGGVLFAALGVVHAPVVVRLVVWATCGAVAFLCTRKVDGTFSLLDYLRLWRRWASRPREYWLW</sequence>
<comment type="caution">
    <text evidence="2">The sequence shown here is derived from an EMBL/GenBank/DDBJ whole genome shotgun (WGS) entry which is preliminary data.</text>
</comment>
<gene>
    <name evidence="2" type="ORF">J2S03_002501</name>
</gene>
<feature type="transmembrane region" description="Helical" evidence="1">
    <location>
        <begin position="20"/>
        <end position="42"/>
    </location>
</feature>
<keyword evidence="1" id="KW-0472">Membrane</keyword>
<dbReference type="EMBL" id="JAUSTP010000021">
    <property type="protein sequence ID" value="MDQ0190634.1"/>
    <property type="molecule type" value="Genomic_DNA"/>
</dbReference>
<protein>
    <recommendedName>
        <fullName evidence="4">PrgI family protein</fullName>
    </recommendedName>
</protein>
<keyword evidence="1" id="KW-0812">Transmembrane</keyword>
<accession>A0ABT9XJY9</accession>
<name>A0ABT9XJY9_9BACL</name>